<dbReference type="GO" id="GO:0005524">
    <property type="term" value="F:ATP binding"/>
    <property type="evidence" value="ECO:0007669"/>
    <property type="project" value="UniProtKB-KW"/>
</dbReference>
<dbReference type="Pfam" id="PF22590">
    <property type="entry name" value="Cas3-like_C_2"/>
    <property type="match status" value="1"/>
</dbReference>
<dbReference type="GO" id="GO:0003724">
    <property type="term" value="F:RNA helicase activity"/>
    <property type="evidence" value="ECO:0007669"/>
    <property type="project" value="TreeGrafter"/>
</dbReference>
<name>L7LM25_9ACTN</name>
<evidence type="ECO:0000259" key="10">
    <source>
        <dbReference type="PROSITE" id="PS51643"/>
    </source>
</evidence>
<dbReference type="Proteomes" id="UP000035083">
    <property type="component" value="Unassembled WGS sequence"/>
</dbReference>
<dbReference type="CDD" id="cd09641">
    <property type="entry name" value="Cas3''_I"/>
    <property type="match status" value="1"/>
</dbReference>
<dbReference type="GO" id="GO:0016787">
    <property type="term" value="F:hydrolase activity"/>
    <property type="evidence" value="ECO:0007669"/>
    <property type="project" value="UniProtKB-KW"/>
</dbReference>
<dbReference type="InterPro" id="IPR014001">
    <property type="entry name" value="Helicase_ATP-bd"/>
</dbReference>
<keyword evidence="6" id="KW-0378">Hydrolase</keyword>
<dbReference type="InterPro" id="IPR006474">
    <property type="entry name" value="Helicase_Cas3_CRISPR-ass_core"/>
</dbReference>
<accession>L7LM25</accession>
<dbReference type="InterPro" id="IPR027417">
    <property type="entry name" value="P-loop_NTPase"/>
</dbReference>
<dbReference type="InterPro" id="IPR006483">
    <property type="entry name" value="CRISPR-assoc_Cas3_HD"/>
</dbReference>
<dbReference type="PANTHER" id="PTHR47963">
    <property type="entry name" value="DEAD-BOX ATP-DEPENDENT RNA HELICASE 47, MITOCHONDRIAL"/>
    <property type="match status" value="1"/>
</dbReference>
<dbReference type="GO" id="GO:0046872">
    <property type="term" value="F:metal ion binding"/>
    <property type="evidence" value="ECO:0007669"/>
    <property type="project" value="UniProtKB-KW"/>
</dbReference>
<dbReference type="Gene3D" id="1.10.3210.30">
    <property type="match status" value="1"/>
</dbReference>
<gene>
    <name evidence="11" type="ORF">GSI01S_21_00440</name>
</gene>
<keyword evidence="4" id="KW-0479">Metal-binding</keyword>
<comment type="caution">
    <text evidence="11">The sequence shown here is derived from an EMBL/GenBank/DDBJ whole genome shotgun (WGS) entry which is preliminary data.</text>
</comment>
<dbReference type="GO" id="GO:0003723">
    <property type="term" value="F:RNA binding"/>
    <property type="evidence" value="ECO:0007669"/>
    <property type="project" value="TreeGrafter"/>
</dbReference>
<dbReference type="NCBIfam" id="TIGR01587">
    <property type="entry name" value="cas3_core"/>
    <property type="match status" value="1"/>
</dbReference>
<dbReference type="GO" id="GO:0051607">
    <property type="term" value="P:defense response to virus"/>
    <property type="evidence" value="ECO:0007669"/>
    <property type="project" value="UniProtKB-KW"/>
</dbReference>
<dbReference type="PANTHER" id="PTHR47963:SF9">
    <property type="entry name" value="CRISPR-ASSOCIATED ENDONUCLEASE_HELICASE CAS3"/>
    <property type="match status" value="1"/>
</dbReference>
<evidence type="ECO:0000256" key="5">
    <source>
        <dbReference type="ARBA" id="ARBA00022741"/>
    </source>
</evidence>
<keyword evidence="7" id="KW-0347">Helicase</keyword>
<feature type="domain" description="HD Cas3-type" evidence="10">
    <location>
        <begin position="32"/>
        <end position="234"/>
    </location>
</feature>
<evidence type="ECO:0000256" key="6">
    <source>
        <dbReference type="ARBA" id="ARBA00022801"/>
    </source>
</evidence>
<dbReference type="GO" id="GO:0004518">
    <property type="term" value="F:nuclease activity"/>
    <property type="evidence" value="ECO:0007669"/>
    <property type="project" value="UniProtKB-KW"/>
</dbReference>
<dbReference type="InterPro" id="IPR041372">
    <property type="entry name" value="Cas3_C"/>
</dbReference>
<dbReference type="NCBIfam" id="TIGR01596">
    <property type="entry name" value="cas3_HD"/>
    <property type="match status" value="1"/>
</dbReference>
<evidence type="ECO:0000256" key="8">
    <source>
        <dbReference type="ARBA" id="ARBA00022840"/>
    </source>
</evidence>
<reference evidence="11 12" key="1">
    <citation type="submission" date="2012-12" db="EMBL/GenBank/DDBJ databases">
        <title>Whole genome shotgun sequence of Gordonia sihwensis NBRC 108236.</title>
        <authorList>
            <person name="Yoshida I."/>
            <person name="Hosoyama A."/>
            <person name="Tsuchikane K."/>
            <person name="Ando Y."/>
            <person name="Baba S."/>
            <person name="Ohji S."/>
            <person name="Hamada M."/>
            <person name="Tamura T."/>
            <person name="Yamazoe A."/>
            <person name="Yamazaki S."/>
            <person name="Fujita N."/>
        </authorList>
    </citation>
    <scope>NUCLEOTIDE SEQUENCE [LARGE SCALE GENOMIC DNA]</scope>
    <source>
        <strain evidence="11 12">NBRC 108236</strain>
    </source>
</reference>
<evidence type="ECO:0000256" key="9">
    <source>
        <dbReference type="ARBA" id="ARBA00023118"/>
    </source>
</evidence>
<evidence type="ECO:0000256" key="3">
    <source>
        <dbReference type="ARBA" id="ARBA00022722"/>
    </source>
</evidence>
<proteinExistence type="inferred from homology"/>
<dbReference type="InterPro" id="IPR054712">
    <property type="entry name" value="Cas3-like_dom"/>
</dbReference>
<dbReference type="Pfam" id="PF00270">
    <property type="entry name" value="DEAD"/>
    <property type="match status" value="1"/>
</dbReference>
<dbReference type="AlphaFoldDB" id="L7LM25"/>
<dbReference type="eggNOG" id="COG1203">
    <property type="taxonomic scope" value="Bacteria"/>
</dbReference>
<dbReference type="Pfam" id="PF18019">
    <property type="entry name" value="Cas3_HD"/>
    <property type="match status" value="1"/>
</dbReference>
<dbReference type="InterPro" id="IPR001650">
    <property type="entry name" value="Helicase_C-like"/>
</dbReference>
<dbReference type="EMBL" id="BANU01000021">
    <property type="protein sequence ID" value="GAC61796.1"/>
    <property type="molecule type" value="Genomic_DNA"/>
</dbReference>
<dbReference type="PROSITE" id="PS51643">
    <property type="entry name" value="HD_CAS3"/>
    <property type="match status" value="1"/>
</dbReference>
<keyword evidence="5" id="KW-0547">Nucleotide-binding</keyword>
<dbReference type="SUPFAM" id="SSF52540">
    <property type="entry name" value="P-loop containing nucleoside triphosphate hydrolases"/>
    <property type="match status" value="1"/>
</dbReference>
<dbReference type="SMART" id="SM00487">
    <property type="entry name" value="DEXDc"/>
    <property type="match status" value="1"/>
</dbReference>
<dbReference type="InterPro" id="IPR011545">
    <property type="entry name" value="DEAD/DEAH_box_helicase_dom"/>
</dbReference>
<keyword evidence="3" id="KW-0540">Nuclease</keyword>
<keyword evidence="8" id="KW-0067">ATP-binding</keyword>
<keyword evidence="12" id="KW-1185">Reference proteome</keyword>
<comment type="similarity">
    <text evidence="2">In the central section; belongs to the CRISPR-associated helicase Cas3 family.</text>
</comment>
<evidence type="ECO:0000256" key="7">
    <source>
        <dbReference type="ARBA" id="ARBA00022806"/>
    </source>
</evidence>
<organism evidence="11 12">
    <name type="scientific">Gordonia sihwensis NBRC 108236</name>
    <dbReference type="NCBI Taxonomy" id="1223544"/>
    <lineage>
        <taxon>Bacteria</taxon>
        <taxon>Bacillati</taxon>
        <taxon>Actinomycetota</taxon>
        <taxon>Actinomycetes</taxon>
        <taxon>Mycobacteriales</taxon>
        <taxon>Gordoniaceae</taxon>
        <taxon>Gordonia</taxon>
    </lineage>
</organism>
<dbReference type="InterPro" id="IPR050547">
    <property type="entry name" value="DEAD_box_RNA_helicases"/>
</dbReference>
<protein>
    <submittedName>
        <fullName evidence="11">Putative CRISPR-associated protein</fullName>
    </submittedName>
</protein>
<evidence type="ECO:0000256" key="1">
    <source>
        <dbReference type="ARBA" id="ARBA00006847"/>
    </source>
</evidence>
<evidence type="ECO:0000313" key="12">
    <source>
        <dbReference type="Proteomes" id="UP000035083"/>
    </source>
</evidence>
<sequence>MPSKALGSDISAAVVGLSDAARSLWAKSDYTEGVEWLPLYQHMADAAAVAGILWDEFLPNAVKREVAAALGDDADLARRMLVWLAASHDSGKASPAFCVQVEHLRAKAEDAGLPFHPSVCRNRSALPHSMAGYLVLRDRLTRTHGLGKREAAALAAISLGHHGTFATPPPHYDGGSVELLGTGTQWETVQRELVAFTETLAGLTTEDFTELGSRLIPQTAAVVATGLTIMADWIASSSDSFPLRTSPRPAHAATDAMRALRLPPPWSADLPDDNELFAAHLELSAPRPLQTRLVDLTRSIERPELIIIEAPTGDGKTKAALGGSEVLAARFGLGGVLFALPTQATSDGIFGTVREWLDLIQGDDDVSLGLAHGKAQFNSDFQAVPRMSSVFDDSRDGRAVAHWFLTGRNKLATMSDFVVGTIDQLLLGALCAKHVVLRHLGVAGKVVVLDEVHAADHFMRQYLCRMLTWLAAYGVPVVAMSATLPPSIRHELVSAYNDGLGRQTPKPANDATYPRLTCTSDSGSTVIAVPSSGRSSRLTIDELPGNTDEIADAVLTAAMGGGNIAVVCDTVRRAQDLYRLLTDIVPPEVEIDLLHSRFLTPDRMRKEQRLRERLGPDAERRDGPLIVIATQVIEQSLDIDFDAMFSDIAPIDLLIQRAGRLHRHGHKDASRPSAHQTPRLRITGFARRDDAAPELDAGCRAVYGKSALLRCIATLDEHFARHDVIVSPDHVSGLVSHAYESVTAPPGWETEWEDAEASADEVRAKKAQRARSFLIPAPAKRPLVGWADQAALASDPTGERSVAQVRDSEDTIEVVVIQRMAGRRIIPEWATEMAGEDVDFATVIEDDIARAAAMNTLRLPGFLGSAGIGDALIAELEDNCIDTWQNSRWLRGVLPLVLDRDGNAEHADHHFHYDDDLGLVVTPLEKL</sequence>
<evidence type="ECO:0000256" key="4">
    <source>
        <dbReference type="ARBA" id="ARBA00022723"/>
    </source>
</evidence>
<comment type="similarity">
    <text evidence="1">In the N-terminal section; belongs to the CRISPR-associated nuclease Cas3-HD family.</text>
</comment>
<evidence type="ECO:0000256" key="2">
    <source>
        <dbReference type="ARBA" id="ARBA00009046"/>
    </source>
</evidence>
<dbReference type="Gene3D" id="3.40.50.300">
    <property type="entry name" value="P-loop containing nucleotide triphosphate hydrolases"/>
    <property type="match status" value="2"/>
</dbReference>
<dbReference type="RefSeq" id="WP_006897198.1">
    <property type="nucleotide sequence ID" value="NZ_BANU01000021.1"/>
</dbReference>
<dbReference type="InterPro" id="IPR038257">
    <property type="entry name" value="CRISPR-assoc_Cas3_HD_sf"/>
</dbReference>
<dbReference type="SMART" id="SM00490">
    <property type="entry name" value="HELICc"/>
    <property type="match status" value="1"/>
</dbReference>
<evidence type="ECO:0000313" key="11">
    <source>
        <dbReference type="EMBL" id="GAC61796.1"/>
    </source>
</evidence>
<keyword evidence="9" id="KW-0051">Antiviral defense</keyword>
<dbReference type="Pfam" id="PF18395">
    <property type="entry name" value="Cas3_C"/>
    <property type="match status" value="1"/>
</dbReference>